<accession>A0A7U4J9L2</accession>
<dbReference type="PANTHER" id="PTHR43544">
    <property type="entry name" value="SHORT-CHAIN DEHYDROGENASE/REDUCTASE"/>
    <property type="match status" value="1"/>
</dbReference>
<dbReference type="PRINTS" id="PR00081">
    <property type="entry name" value="GDHRDH"/>
</dbReference>
<keyword evidence="2" id="KW-1185">Reference proteome</keyword>
<dbReference type="InterPro" id="IPR051468">
    <property type="entry name" value="Fungal_SecMetab_SDRs"/>
</dbReference>
<dbReference type="KEGG" id="sphi:TS85_14765"/>
<dbReference type="AlphaFoldDB" id="A0A7U4J9L2"/>
<dbReference type="InterPro" id="IPR036291">
    <property type="entry name" value="NAD(P)-bd_dom_sf"/>
</dbReference>
<protein>
    <recommendedName>
        <fullName evidence="3">Short-chain dehydrogenase</fullName>
    </recommendedName>
</protein>
<dbReference type="InterPro" id="IPR002347">
    <property type="entry name" value="SDR_fam"/>
</dbReference>
<evidence type="ECO:0000313" key="1">
    <source>
        <dbReference type="EMBL" id="AJP72767.1"/>
    </source>
</evidence>
<evidence type="ECO:0008006" key="3">
    <source>
        <dbReference type="Google" id="ProtNLM"/>
    </source>
</evidence>
<dbReference type="GO" id="GO:0005737">
    <property type="term" value="C:cytoplasm"/>
    <property type="evidence" value="ECO:0007669"/>
    <property type="project" value="TreeGrafter"/>
</dbReference>
<dbReference type="Pfam" id="PF00106">
    <property type="entry name" value="adh_short"/>
    <property type="match status" value="1"/>
</dbReference>
<reference evidence="1 2" key="1">
    <citation type="journal article" date="2015" name="Int. J. Syst. Evol. Microbiol.">
        <title>Sphingomonas hengshuiensis sp. nov., isolated from lake wetland.</title>
        <authorList>
            <person name="Wei S."/>
            <person name="Wang T."/>
            <person name="Liu H."/>
            <person name="Zhang C."/>
            <person name="Guo J."/>
            <person name="Wang Q."/>
            <person name="Liang K."/>
            <person name="Zhang Z."/>
        </authorList>
    </citation>
    <scope>NUCLEOTIDE SEQUENCE [LARGE SCALE GENOMIC DNA]</scope>
    <source>
        <strain evidence="1 2">WHSC-8</strain>
    </source>
</reference>
<dbReference type="RefSeq" id="WP_044333200.1">
    <property type="nucleotide sequence ID" value="NZ_CP010836.1"/>
</dbReference>
<gene>
    <name evidence="1" type="ORF">TS85_14765</name>
</gene>
<reference evidence="1 2" key="2">
    <citation type="submission" date="2015-02" db="EMBL/GenBank/DDBJ databases">
        <title>The complete genome of Sphingomonas hengshuiensis sp. WHSC-8 isolated from soil of Hengshui Lake.</title>
        <authorList>
            <person name="Wei S."/>
            <person name="Guo J."/>
            <person name="Su C."/>
            <person name="Wu R."/>
            <person name="Zhang Z."/>
            <person name="Liang K."/>
            <person name="Li H."/>
            <person name="Wang T."/>
            <person name="Liu H."/>
            <person name="Zhang C."/>
            <person name="Li Z."/>
            <person name="Wang Q."/>
            <person name="Meng J."/>
        </authorList>
    </citation>
    <scope>NUCLEOTIDE SEQUENCE [LARGE SCALE GENOMIC DNA]</scope>
    <source>
        <strain evidence="1 2">WHSC-8</strain>
    </source>
</reference>
<dbReference type="EMBL" id="CP010836">
    <property type="protein sequence ID" value="AJP72767.1"/>
    <property type="molecule type" value="Genomic_DNA"/>
</dbReference>
<organism evidence="1 2">
    <name type="scientific">Sphingomonas hengshuiensis</name>
    <dbReference type="NCBI Taxonomy" id="1609977"/>
    <lineage>
        <taxon>Bacteria</taxon>
        <taxon>Pseudomonadati</taxon>
        <taxon>Pseudomonadota</taxon>
        <taxon>Alphaproteobacteria</taxon>
        <taxon>Sphingomonadales</taxon>
        <taxon>Sphingomonadaceae</taxon>
        <taxon>Sphingomonas</taxon>
    </lineage>
</organism>
<dbReference type="PANTHER" id="PTHR43544:SF12">
    <property type="entry name" value="NAD(P)-BINDING ROSSMANN-FOLD SUPERFAMILY PROTEIN"/>
    <property type="match status" value="1"/>
</dbReference>
<sequence>MTRRAVVWGASGGVGRALVAALVGSGDYGVIYAGSRAAGDSLADGVRPFRFHLLDEASIAAAAQGIVAEGPADLVIVATGMLHGAGLTPEKSFAALEAEAMVALFRANAIGPALIAALPRDRRSVFAALSARVGSIGDNRLGGWHSYRASKAALNMLIANLAIELRRTRPAAIAVGLHPGTVDTGLSAPFQSRVAPGKLFTPETSAGHLLSVIAGLGEGDSGGVFAWDGARIPA</sequence>
<name>A0A7U4J9L2_9SPHN</name>
<dbReference type="Gene3D" id="3.40.50.720">
    <property type="entry name" value="NAD(P)-binding Rossmann-like Domain"/>
    <property type="match status" value="1"/>
</dbReference>
<dbReference type="GO" id="GO:0016491">
    <property type="term" value="F:oxidoreductase activity"/>
    <property type="evidence" value="ECO:0007669"/>
    <property type="project" value="TreeGrafter"/>
</dbReference>
<dbReference type="Proteomes" id="UP000032300">
    <property type="component" value="Chromosome"/>
</dbReference>
<evidence type="ECO:0000313" key="2">
    <source>
        <dbReference type="Proteomes" id="UP000032300"/>
    </source>
</evidence>
<dbReference type="SUPFAM" id="SSF51735">
    <property type="entry name" value="NAD(P)-binding Rossmann-fold domains"/>
    <property type="match status" value="1"/>
</dbReference>
<dbReference type="OrthoDB" id="9785826at2"/>
<proteinExistence type="predicted"/>